<keyword evidence="7" id="KW-0963">Cytoplasm</keyword>
<evidence type="ECO:0000259" key="8">
    <source>
        <dbReference type="Pfam" id="PF00185"/>
    </source>
</evidence>
<feature type="binding site" evidence="7">
    <location>
        <begin position="147"/>
        <end position="150"/>
    </location>
    <ligand>
        <name>carbamoyl phosphate</name>
        <dbReference type="ChEBI" id="CHEBI:58228"/>
    </ligand>
</feature>
<evidence type="ECO:0000256" key="4">
    <source>
        <dbReference type="ARBA" id="ARBA00016634"/>
    </source>
</evidence>
<dbReference type="SUPFAM" id="SSF53671">
    <property type="entry name" value="Aspartate/ornithine carbamoyltransferase"/>
    <property type="match status" value="1"/>
</dbReference>
<feature type="binding site" evidence="7">
    <location>
        <position position="245"/>
    </location>
    <ligand>
        <name>L-ornithine</name>
        <dbReference type="ChEBI" id="CHEBI:46911"/>
    </ligand>
</feature>
<dbReference type="InterPro" id="IPR024904">
    <property type="entry name" value="OTCase_ArgI"/>
</dbReference>
<sequence>MSTTTREETIPHKLEVGLGGIRHFLADDDLTPQEQQEVLALALELKKEPFKYRPLEGPKSVALLFSKTSTRTRFSFEAGIAAIGGHAIMSTDQSSQLGKGESLQDTAAVLSRFTEMIIWRTFAHQNLIDMAETSTVPIINSLTDDLHPCQILADLLTCAEEFGGIDKLAGKKAVYLGDGANNMANSYLIGFATAGVDIAICAPDDFQPEQHFVDRARDRAEHTGATITITDDTSVVDGADIIITDTWVSMGQEDDGKDRRTPFMPYQVNQDLMAKADENAIFLHCLPAYRGNEVTAEVIDGAQSRVFDEAENRLHAQKALMVWLLNKAAEAASDKA</sequence>
<dbReference type="GO" id="GO:0042450">
    <property type="term" value="P:L-arginine biosynthetic process via ornithine"/>
    <property type="evidence" value="ECO:0007669"/>
    <property type="project" value="UniProtKB-UniRule"/>
</dbReference>
<dbReference type="PANTHER" id="PTHR45753:SF3">
    <property type="entry name" value="ORNITHINE TRANSCARBAMYLASE, MITOCHONDRIAL"/>
    <property type="match status" value="1"/>
</dbReference>
<dbReference type="FunFam" id="3.40.50.1370:FF:000008">
    <property type="entry name" value="Ornithine carbamoyltransferase"/>
    <property type="match status" value="1"/>
</dbReference>
<comment type="subcellular location">
    <subcellularLocation>
        <location evidence="7">Cytoplasm</location>
    </subcellularLocation>
</comment>
<evidence type="ECO:0000256" key="2">
    <source>
        <dbReference type="ARBA" id="ARBA00007805"/>
    </source>
</evidence>
<dbReference type="AlphaFoldDB" id="A0AAV5G9T8"/>
<dbReference type="GO" id="GO:0005737">
    <property type="term" value="C:cytoplasm"/>
    <property type="evidence" value="ECO:0007669"/>
    <property type="project" value="UniProtKB-SubCell"/>
</dbReference>
<dbReference type="Proteomes" id="UP001054925">
    <property type="component" value="Unassembled WGS sequence"/>
</dbReference>
<evidence type="ECO:0000313" key="11">
    <source>
        <dbReference type="Proteomes" id="UP001054925"/>
    </source>
</evidence>
<evidence type="ECO:0000256" key="3">
    <source>
        <dbReference type="ARBA" id="ARBA00013007"/>
    </source>
</evidence>
<dbReference type="EMBL" id="BQKK01000002">
    <property type="protein sequence ID" value="GJN43015.1"/>
    <property type="molecule type" value="Genomic_DNA"/>
</dbReference>
<dbReference type="Gene3D" id="3.40.50.1370">
    <property type="entry name" value="Aspartate/ornithine carbamoyltransferase"/>
    <property type="match status" value="2"/>
</dbReference>
<dbReference type="InterPro" id="IPR036901">
    <property type="entry name" value="Asp/Orn_carbamoylTrfase_sf"/>
</dbReference>
<dbReference type="InterPro" id="IPR006132">
    <property type="entry name" value="Asp/Orn_carbamoyltranf_P-bd"/>
</dbReference>
<feature type="domain" description="Aspartate/ornithine carbamoyltransferase carbamoyl-P binding" evidence="9">
    <location>
        <begin position="22"/>
        <end position="160"/>
    </location>
</feature>
<comment type="pathway">
    <text evidence="1">Amino-acid biosynthesis; L-arginine biosynthesis; L-arginine from L-ornithine and carbamoyl phosphate: step 1/3.</text>
</comment>
<protein>
    <recommendedName>
        <fullName evidence="4 7">Ornithine carbamoyltransferase</fullName>
        <shortName evidence="7">OTCase</shortName>
        <ecNumber evidence="3 7">2.1.3.3</ecNumber>
    </recommendedName>
</protein>
<feature type="binding site" evidence="7">
    <location>
        <begin position="285"/>
        <end position="286"/>
    </location>
    <ligand>
        <name>carbamoyl phosphate</name>
        <dbReference type="ChEBI" id="CHEBI:58228"/>
    </ligand>
</feature>
<evidence type="ECO:0000256" key="1">
    <source>
        <dbReference type="ARBA" id="ARBA00004975"/>
    </source>
</evidence>
<dbReference type="NCBIfam" id="NF001986">
    <property type="entry name" value="PRK00779.1"/>
    <property type="match status" value="1"/>
</dbReference>
<organism evidence="10 11">
    <name type="scientific">Corynebacterium ammoniagenes</name>
    <name type="common">Brevibacterium ammoniagenes</name>
    <dbReference type="NCBI Taxonomy" id="1697"/>
    <lineage>
        <taxon>Bacteria</taxon>
        <taxon>Bacillati</taxon>
        <taxon>Actinomycetota</taxon>
        <taxon>Actinomycetes</taxon>
        <taxon>Mycobacteriales</taxon>
        <taxon>Corynebacteriaceae</taxon>
        <taxon>Corynebacterium</taxon>
    </lineage>
</organism>
<evidence type="ECO:0000313" key="10">
    <source>
        <dbReference type="EMBL" id="GJN43015.1"/>
    </source>
</evidence>
<keyword evidence="5 7" id="KW-0808">Transferase</keyword>
<comment type="caution">
    <text evidence="10">The sequence shown here is derived from an EMBL/GenBank/DDBJ whole genome shotgun (WGS) entry which is preliminary data.</text>
</comment>
<accession>A0AAV5G9T8</accession>
<proteinExistence type="inferred from homology"/>
<dbReference type="NCBIfam" id="TIGR00658">
    <property type="entry name" value="orni_carb_tr"/>
    <property type="match status" value="1"/>
</dbReference>
<feature type="binding site" evidence="7">
    <location>
        <position position="120"/>
    </location>
    <ligand>
        <name>carbamoyl phosphate</name>
        <dbReference type="ChEBI" id="CHEBI:58228"/>
    </ligand>
</feature>
<dbReference type="EC" id="2.1.3.3" evidence="3 7"/>
<feature type="binding site" evidence="7">
    <location>
        <position position="313"/>
    </location>
    <ligand>
        <name>carbamoyl phosphate</name>
        <dbReference type="ChEBI" id="CHEBI:58228"/>
    </ligand>
</feature>
<dbReference type="PRINTS" id="PR00100">
    <property type="entry name" value="AOTCASE"/>
</dbReference>
<dbReference type="InterPro" id="IPR006131">
    <property type="entry name" value="Asp_carbamoyltransf_Asp/Orn-bd"/>
</dbReference>
<dbReference type="RefSeq" id="WP_236163857.1">
    <property type="nucleotide sequence ID" value="NZ_BQKK01000002.1"/>
</dbReference>
<dbReference type="Pfam" id="PF02729">
    <property type="entry name" value="OTCace_N"/>
    <property type="match status" value="1"/>
</dbReference>
<dbReference type="InterPro" id="IPR006130">
    <property type="entry name" value="Asp/Orn_carbamoylTrfase"/>
</dbReference>
<evidence type="ECO:0000256" key="5">
    <source>
        <dbReference type="ARBA" id="ARBA00022679"/>
    </source>
</evidence>
<dbReference type="InterPro" id="IPR002292">
    <property type="entry name" value="Orn/put_carbamltrans"/>
</dbReference>
<dbReference type="PANTHER" id="PTHR45753">
    <property type="entry name" value="ORNITHINE CARBAMOYLTRANSFERASE, MITOCHONDRIAL"/>
    <property type="match status" value="1"/>
</dbReference>
<dbReference type="GO" id="GO:0016597">
    <property type="term" value="F:amino acid binding"/>
    <property type="evidence" value="ECO:0007669"/>
    <property type="project" value="InterPro"/>
</dbReference>
<gene>
    <name evidence="10" type="primary">argF</name>
    <name evidence="10" type="ORF">CAT723_14940</name>
</gene>
<feature type="binding site" evidence="7">
    <location>
        <position position="96"/>
    </location>
    <ligand>
        <name>carbamoyl phosphate</name>
        <dbReference type="ChEBI" id="CHEBI:58228"/>
    </ligand>
</feature>
<feature type="domain" description="Aspartate/ornithine carbamoyltransferase Asp/Orn-binding" evidence="8">
    <location>
        <begin position="170"/>
        <end position="324"/>
    </location>
</feature>
<reference evidence="10" key="1">
    <citation type="submission" date="2021-12" db="EMBL/GenBank/DDBJ databases">
        <title>Draft genome sequence of Corynebacterium ammoniagenes strain T-723.</title>
        <authorList>
            <person name="Matsuzawa M."/>
            <person name="Hiratani M."/>
            <person name="Abe I."/>
            <person name="Tsuji Y."/>
            <person name="Nakamura J."/>
        </authorList>
    </citation>
    <scope>NUCLEOTIDE SEQUENCE</scope>
    <source>
        <strain evidence="10">T-723</strain>
    </source>
</reference>
<dbReference type="PRINTS" id="PR00102">
    <property type="entry name" value="OTCASE"/>
</dbReference>
<dbReference type="GO" id="GO:0019240">
    <property type="term" value="P:citrulline biosynthetic process"/>
    <property type="evidence" value="ECO:0007669"/>
    <property type="project" value="TreeGrafter"/>
</dbReference>
<feature type="binding site" evidence="7">
    <location>
        <position position="182"/>
    </location>
    <ligand>
        <name>L-ornithine</name>
        <dbReference type="ChEBI" id="CHEBI:46911"/>
    </ligand>
</feature>
<feature type="binding site" evidence="7">
    <location>
        <begin position="69"/>
        <end position="72"/>
    </location>
    <ligand>
        <name>carbamoyl phosphate</name>
        <dbReference type="ChEBI" id="CHEBI:58228"/>
    </ligand>
</feature>
<comment type="catalytic activity">
    <reaction evidence="6 7">
        <text>carbamoyl phosphate + L-ornithine = L-citrulline + phosphate + H(+)</text>
        <dbReference type="Rhea" id="RHEA:19513"/>
        <dbReference type="ChEBI" id="CHEBI:15378"/>
        <dbReference type="ChEBI" id="CHEBI:43474"/>
        <dbReference type="ChEBI" id="CHEBI:46911"/>
        <dbReference type="ChEBI" id="CHEBI:57743"/>
        <dbReference type="ChEBI" id="CHEBI:58228"/>
        <dbReference type="EC" id="2.1.3.3"/>
    </reaction>
</comment>
<name>A0AAV5G9T8_CORAM</name>
<dbReference type="HAMAP" id="MF_01109">
    <property type="entry name" value="OTCase"/>
    <property type="match status" value="1"/>
</dbReference>
<evidence type="ECO:0000256" key="6">
    <source>
        <dbReference type="ARBA" id="ARBA00048772"/>
    </source>
</evidence>
<evidence type="ECO:0000259" key="9">
    <source>
        <dbReference type="Pfam" id="PF02729"/>
    </source>
</evidence>
<dbReference type="GO" id="GO:0004585">
    <property type="term" value="F:ornithine carbamoyltransferase activity"/>
    <property type="evidence" value="ECO:0007669"/>
    <property type="project" value="UniProtKB-UniRule"/>
</dbReference>
<dbReference type="Pfam" id="PF00185">
    <property type="entry name" value="OTCace"/>
    <property type="match status" value="1"/>
</dbReference>
<evidence type="ECO:0000256" key="7">
    <source>
        <dbReference type="HAMAP-Rule" id="MF_01109"/>
    </source>
</evidence>
<comment type="similarity">
    <text evidence="2 7">Belongs to the aspartate/ornithine carbamoyltransferase superfamily. OTCase family.</text>
</comment>
<feature type="binding site" evidence="7">
    <location>
        <begin position="249"/>
        <end position="250"/>
    </location>
    <ligand>
        <name>L-ornithine</name>
        <dbReference type="ChEBI" id="CHEBI:46911"/>
    </ligand>
</feature>
<dbReference type="PROSITE" id="PS00097">
    <property type="entry name" value="CARBAMOYLTRANSFERASE"/>
    <property type="match status" value="1"/>
</dbReference>